<evidence type="ECO:0000256" key="4">
    <source>
        <dbReference type="ARBA" id="ARBA00023088"/>
    </source>
</evidence>
<proteinExistence type="predicted"/>
<keyword evidence="5" id="KW-0472">Membrane</keyword>
<dbReference type="Proteomes" id="UP001500301">
    <property type="component" value="Unassembled WGS sequence"/>
</dbReference>
<dbReference type="EMBL" id="BAABBB010000027">
    <property type="protein sequence ID" value="GAA3550987.1"/>
    <property type="molecule type" value="Genomic_DNA"/>
</dbReference>
<feature type="domain" description="Gram-positive cocci surface proteins LPxTG" evidence="7">
    <location>
        <begin position="140"/>
        <end position="172"/>
    </location>
</feature>
<evidence type="ECO:0000256" key="3">
    <source>
        <dbReference type="ARBA" id="ARBA00022729"/>
    </source>
</evidence>
<dbReference type="InterPro" id="IPR019931">
    <property type="entry name" value="LPXTG_anchor"/>
</dbReference>
<comment type="caution">
    <text evidence="8">The sequence shown here is derived from an EMBL/GenBank/DDBJ whole genome shotgun (WGS) entry which is preliminary data.</text>
</comment>
<dbReference type="PROSITE" id="PS50847">
    <property type="entry name" value="GRAM_POS_ANCHORING"/>
    <property type="match status" value="1"/>
</dbReference>
<evidence type="ECO:0000313" key="9">
    <source>
        <dbReference type="Proteomes" id="UP001500301"/>
    </source>
</evidence>
<dbReference type="RefSeq" id="WP_218236449.1">
    <property type="nucleotide sequence ID" value="NZ_BAABBB010000027.1"/>
</dbReference>
<reference evidence="9" key="1">
    <citation type="journal article" date="2019" name="Int. J. Syst. Evol. Microbiol.">
        <title>The Global Catalogue of Microorganisms (GCM) 10K type strain sequencing project: providing services to taxonomists for standard genome sequencing and annotation.</title>
        <authorList>
            <consortium name="The Broad Institute Genomics Platform"/>
            <consortium name="The Broad Institute Genome Sequencing Center for Infectious Disease"/>
            <person name="Wu L."/>
            <person name="Ma J."/>
        </authorList>
    </citation>
    <scope>NUCLEOTIDE SEQUENCE [LARGE SCALE GENOMIC DNA]</scope>
    <source>
        <strain evidence="9">JCM 17460</strain>
    </source>
</reference>
<feature type="transmembrane region" description="Helical" evidence="5">
    <location>
        <begin position="148"/>
        <end position="166"/>
    </location>
</feature>
<gene>
    <name evidence="8" type="ORF">GCM10022263_42350</name>
</gene>
<name>A0ABP6WFW1_9ACTN</name>
<keyword evidence="5" id="KW-1133">Transmembrane helix</keyword>
<keyword evidence="3 6" id="KW-0732">Signal</keyword>
<protein>
    <recommendedName>
        <fullName evidence="7">Gram-positive cocci surface proteins LPxTG domain-containing protein</fullName>
    </recommendedName>
</protein>
<keyword evidence="4" id="KW-0572">Peptidoglycan-anchor</keyword>
<evidence type="ECO:0000256" key="5">
    <source>
        <dbReference type="SAM" id="Phobius"/>
    </source>
</evidence>
<organism evidence="8 9">
    <name type="scientific">Nocardioides daeguensis</name>
    <dbReference type="NCBI Taxonomy" id="908359"/>
    <lineage>
        <taxon>Bacteria</taxon>
        <taxon>Bacillati</taxon>
        <taxon>Actinomycetota</taxon>
        <taxon>Actinomycetes</taxon>
        <taxon>Propionibacteriales</taxon>
        <taxon>Nocardioidaceae</taxon>
        <taxon>Nocardioides</taxon>
    </lineage>
</organism>
<dbReference type="NCBIfam" id="TIGR01167">
    <property type="entry name" value="LPXTG_anchor"/>
    <property type="match status" value="1"/>
</dbReference>
<evidence type="ECO:0000256" key="2">
    <source>
        <dbReference type="ARBA" id="ARBA00022525"/>
    </source>
</evidence>
<feature type="chain" id="PRO_5046454736" description="Gram-positive cocci surface proteins LPxTG domain-containing protein" evidence="6">
    <location>
        <begin position="31"/>
        <end position="172"/>
    </location>
</feature>
<feature type="signal peptide" evidence="6">
    <location>
        <begin position="1"/>
        <end position="30"/>
    </location>
</feature>
<keyword evidence="1" id="KW-0134">Cell wall</keyword>
<evidence type="ECO:0000259" key="7">
    <source>
        <dbReference type="PROSITE" id="PS50847"/>
    </source>
</evidence>
<evidence type="ECO:0000256" key="6">
    <source>
        <dbReference type="SAM" id="SignalP"/>
    </source>
</evidence>
<evidence type="ECO:0000313" key="8">
    <source>
        <dbReference type="EMBL" id="GAA3550987.1"/>
    </source>
</evidence>
<sequence length="172" mass="17580">MRRYLVLGSAVAAPLAFLFALIGVGSPASADPYTPTLPASCRVAVPIALVGDRVVVRVRVTAAGNLQPTGTVSVGVDRTFSTTVRYDGTSAEVHGPRLSRGEHRVRVSFVPDDPTKFSGCRDAVTVNLGVERADAVGGALPDTGGPHLGLLLAGIGLVAGGGGLVGRGRRRT</sequence>
<accession>A0ABP6WFW1</accession>
<evidence type="ECO:0000256" key="1">
    <source>
        <dbReference type="ARBA" id="ARBA00022512"/>
    </source>
</evidence>
<keyword evidence="5" id="KW-0812">Transmembrane</keyword>
<keyword evidence="9" id="KW-1185">Reference proteome</keyword>
<keyword evidence="2" id="KW-0964">Secreted</keyword>